<feature type="transmembrane region" description="Helical" evidence="6">
    <location>
        <begin position="224"/>
        <end position="241"/>
    </location>
</feature>
<feature type="transmembrane region" description="Helical" evidence="6">
    <location>
        <begin position="288"/>
        <end position="308"/>
    </location>
</feature>
<gene>
    <name evidence="7" type="ORF">SAMN02745941_00561</name>
</gene>
<feature type="transmembrane region" description="Helical" evidence="6">
    <location>
        <begin position="105"/>
        <end position="132"/>
    </location>
</feature>
<feature type="transmembrane region" description="Helical" evidence="6">
    <location>
        <begin position="400"/>
        <end position="422"/>
    </location>
</feature>
<proteinExistence type="predicted"/>
<keyword evidence="5 6" id="KW-0472">Membrane</keyword>
<dbReference type="SUPFAM" id="SSF103473">
    <property type="entry name" value="MFS general substrate transporter"/>
    <property type="match status" value="1"/>
</dbReference>
<dbReference type="EMBL" id="FQXU01000003">
    <property type="protein sequence ID" value="SHH63677.1"/>
    <property type="molecule type" value="Genomic_DNA"/>
</dbReference>
<evidence type="ECO:0000256" key="1">
    <source>
        <dbReference type="ARBA" id="ARBA00004651"/>
    </source>
</evidence>
<sequence>MKNLKFNNELKNFYILQLGQFISQFGNKMTSFALVMWTYENSGSVISSSALTVCTLLPSISLSFFAGSFIDGWNKKKVMLISNVIATIFSLITLALISFNQLNISYLYLINFTLGVVDAFQEPTSNVVISIIVPKKHYTKISGIRSFTTAFSTTFVPIISTGLYALVGLKVIIIFDLFSFVFAFISLLFFVSIPNNIMKNQDKKESFFANCKQGIDYIIGRKDIFHLIIFMAFVNFIASIYNSNLAPMILSRNGNNKLELGMVSSMIGIAGIIGSIIVTLMKQPKKKIPAIINTMIFSFLICNSMLGIGRNYQIWMIAVFLGNCLIPFLIANVEYIMRTEIPIEMQGRVFSARNTLQYFSIPVGYILGGVLTDKLLVPFMNKPSTPQLFFSYIVGNGNGAGNGLIYIIIALLGFLGCCFFKFDKHLKSLDN</sequence>
<dbReference type="InterPro" id="IPR011701">
    <property type="entry name" value="MFS"/>
</dbReference>
<dbReference type="Proteomes" id="UP000184241">
    <property type="component" value="Unassembled WGS sequence"/>
</dbReference>
<dbReference type="PANTHER" id="PTHR23513">
    <property type="entry name" value="INTEGRAL MEMBRANE EFFLUX PROTEIN-RELATED"/>
    <property type="match status" value="1"/>
</dbReference>
<dbReference type="Pfam" id="PF07690">
    <property type="entry name" value="MFS_1"/>
    <property type="match status" value="1"/>
</dbReference>
<evidence type="ECO:0000256" key="4">
    <source>
        <dbReference type="ARBA" id="ARBA00022989"/>
    </source>
</evidence>
<evidence type="ECO:0000313" key="8">
    <source>
        <dbReference type="Proteomes" id="UP000184241"/>
    </source>
</evidence>
<dbReference type="Gene3D" id="1.20.1250.20">
    <property type="entry name" value="MFS general substrate transporter like domains"/>
    <property type="match status" value="1"/>
</dbReference>
<feature type="transmembrane region" description="Helical" evidence="6">
    <location>
        <begin position="358"/>
        <end position="380"/>
    </location>
</feature>
<keyword evidence="3 6" id="KW-0812">Transmembrane</keyword>
<dbReference type="GO" id="GO:0005886">
    <property type="term" value="C:plasma membrane"/>
    <property type="evidence" value="ECO:0007669"/>
    <property type="project" value="UniProtKB-SubCell"/>
</dbReference>
<evidence type="ECO:0000313" key="7">
    <source>
        <dbReference type="EMBL" id="SHH63677.1"/>
    </source>
</evidence>
<evidence type="ECO:0000256" key="2">
    <source>
        <dbReference type="ARBA" id="ARBA00022475"/>
    </source>
</evidence>
<feature type="transmembrane region" description="Helical" evidence="6">
    <location>
        <begin position="21"/>
        <end position="39"/>
    </location>
</feature>
<name>A0A1M5UL58_9CLOT</name>
<accession>A0A1M5UL58</accession>
<dbReference type="AlphaFoldDB" id="A0A1M5UL58"/>
<dbReference type="PANTHER" id="PTHR23513:SF6">
    <property type="entry name" value="MAJOR FACILITATOR SUPERFAMILY ASSOCIATED DOMAIN-CONTAINING PROTEIN"/>
    <property type="match status" value="1"/>
</dbReference>
<dbReference type="GO" id="GO:0022857">
    <property type="term" value="F:transmembrane transporter activity"/>
    <property type="evidence" value="ECO:0007669"/>
    <property type="project" value="InterPro"/>
</dbReference>
<dbReference type="RefSeq" id="WP_073016472.1">
    <property type="nucleotide sequence ID" value="NZ_FQXU01000003.1"/>
</dbReference>
<evidence type="ECO:0000256" key="6">
    <source>
        <dbReference type="SAM" id="Phobius"/>
    </source>
</evidence>
<evidence type="ECO:0000256" key="5">
    <source>
        <dbReference type="ARBA" id="ARBA00023136"/>
    </source>
</evidence>
<dbReference type="InterPro" id="IPR036259">
    <property type="entry name" value="MFS_trans_sf"/>
</dbReference>
<feature type="transmembrane region" description="Helical" evidence="6">
    <location>
        <begin position="144"/>
        <end position="166"/>
    </location>
</feature>
<dbReference type="CDD" id="cd06173">
    <property type="entry name" value="MFS_MefA_like"/>
    <property type="match status" value="1"/>
</dbReference>
<reference evidence="7 8" key="1">
    <citation type="submission" date="2016-11" db="EMBL/GenBank/DDBJ databases">
        <authorList>
            <person name="Jaros S."/>
            <person name="Januszkiewicz K."/>
            <person name="Wedrychowicz H."/>
        </authorList>
    </citation>
    <scope>NUCLEOTIDE SEQUENCE [LARGE SCALE GENOMIC DNA]</scope>
    <source>
        <strain evidence="7 8">DSM 6191</strain>
    </source>
</reference>
<feature type="transmembrane region" description="Helical" evidence="6">
    <location>
        <begin position="261"/>
        <end position="281"/>
    </location>
</feature>
<feature type="transmembrane region" description="Helical" evidence="6">
    <location>
        <begin position="78"/>
        <end position="99"/>
    </location>
</feature>
<feature type="transmembrane region" description="Helical" evidence="6">
    <location>
        <begin position="314"/>
        <end position="337"/>
    </location>
</feature>
<evidence type="ECO:0000256" key="3">
    <source>
        <dbReference type="ARBA" id="ARBA00022692"/>
    </source>
</evidence>
<feature type="transmembrane region" description="Helical" evidence="6">
    <location>
        <begin position="172"/>
        <end position="193"/>
    </location>
</feature>
<comment type="subcellular location">
    <subcellularLocation>
        <location evidence="1">Cell membrane</location>
        <topology evidence="1">Multi-pass membrane protein</topology>
    </subcellularLocation>
</comment>
<protein>
    <submittedName>
        <fullName evidence="7">Major Facilitator Superfamily protein</fullName>
    </submittedName>
</protein>
<keyword evidence="2" id="KW-1003">Cell membrane</keyword>
<feature type="transmembrane region" description="Helical" evidence="6">
    <location>
        <begin position="45"/>
        <end position="66"/>
    </location>
</feature>
<organism evidence="7 8">
    <name type="scientific">Clostridium intestinale DSM 6191</name>
    <dbReference type="NCBI Taxonomy" id="1121320"/>
    <lineage>
        <taxon>Bacteria</taxon>
        <taxon>Bacillati</taxon>
        <taxon>Bacillota</taxon>
        <taxon>Clostridia</taxon>
        <taxon>Eubacteriales</taxon>
        <taxon>Clostridiaceae</taxon>
        <taxon>Clostridium</taxon>
    </lineage>
</organism>
<keyword evidence="4 6" id="KW-1133">Transmembrane helix</keyword>